<organism evidence="2 3">
    <name type="scientific">Trametes cubensis</name>
    <dbReference type="NCBI Taxonomy" id="1111947"/>
    <lineage>
        <taxon>Eukaryota</taxon>
        <taxon>Fungi</taxon>
        <taxon>Dikarya</taxon>
        <taxon>Basidiomycota</taxon>
        <taxon>Agaricomycotina</taxon>
        <taxon>Agaricomycetes</taxon>
        <taxon>Polyporales</taxon>
        <taxon>Polyporaceae</taxon>
        <taxon>Trametes</taxon>
    </lineage>
</organism>
<evidence type="ECO:0000313" key="3">
    <source>
        <dbReference type="Proteomes" id="UP001215151"/>
    </source>
</evidence>
<evidence type="ECO:0000313" key="2">
    <source>
        <dbReference type="EMBL" id="KAJ8474938.1"/>
    </source>
</evidence>
<accession>A0AAD7TTW3</accession>
<feature type="region of interest" description="Disordered" evidence="1">
    <location>
        <begin position="1"/>
        <end position="33"/>
    </location>
</feature>
<protein>
    <submittedName>
        <fullName evidence="2">Uncharacterized protein</fullName>
    </submittedName>
</protein>
<feature type="compositionally biased region" description="Polar residues" evidence="1">
    <location>
        <begin position="22"/>
        <end position="32"/>
    </location>
</feature>
<dbReference type="EMBL" id="JAPEVG010000173">
    <property type="protein sequence ID" value="KAJ8474938.1"/>
    <property type="molecule type" value="Genomic_DNA"/>
</dbReference>
<dbReference type="Proteomes" id="UP001215151">
    <property type="component" value="Unassembled WGS sequence"/>
</dbReference>
<keyword evidence="3" id="KW-1185">Reference proteome</keyword>
<name>A0AAD7TTW3_9APHY</name>
<gene>
    <name evidence="2" type="ORF">ONZ51_g6876</name>
</gene>
<evidence type="ECO:0000256" key="1">
    <source>
        <dbReference type="SAM" id="MobiDB-lite"/>
    </source>
</evidence>
<comment type="caution">
    <text evidence="2">The sequence shown here is derived from an EMBL/GenBank/DDBJ whole genome shotgun (WGS) entry which is preliminary data.</text>
</comment>
<reference evidence="2" key="1">
    <citation type="submission" date="2022-11" db="EMBL/GenBank/DDBJ databases">
        <title>Genome Sequence of Cubamyces cubensis.</title>
        <authorList>
            <person name="Buettner E."/>
        </authorList>
    </citation>
    <scope>NUCLEOTIDE SEQUENCE</scope>
    <source>
        <strain evidence="2">MPL-01</strain>
    </source>
</reference>
<sequence length="284" mass="32256">MARQKASKKADKDLPEAGKGSSKGTAKTWTTPEQREWLLARLPAFRESQAKKASGAWFSAIYEDWLTEFPLDPPTEQELRDADGDAEVAADEKKKAKLDVYWWFWNRRGSSNGTTGKRSKGEKKAKTVLDLTKKIKKKVQPYQAYWSLKGKAVTPIVKQAYKDYQKSVPEDQQVEEFAFNTQKVREMYEAETDEVKAEVEAHRRKLVEGSSALMQFTDSLGETKEDLALQQQAHDIQVAINNLPRAIQEVLENIERLTGWKASIFVGGPNPETGMIMSYMFLTN</sequence>
<proteinExistence type="predicted"/>
<dbReference type="AlphaFoldDB" id="A0AAD7TTW3"/>